<protein>
    <submittedName>
        <fullName evidence="1">Uncharacterized protein</fullName>
    </submittedName>
</protein>
<name>A0A0B7J0F3_9RICK</name>
<organism evidence="1 2">
    <name type="scientific">Rickettsia monacensis</name>
    <dbReference type="NCBI Taxonomy" id="109232"/>
    <lineage>
        <taxon>Bacteria</taxon>
        <taxon>Pseudomonadati</taxon>
        <taxon>Pseudomonadota</taxon>
        <taxon>Alphaproteobacteria</taxon>
        <taxon>Rickettsiales</taxon>
        <taxon>Rickettsiaceae</taxon>
        <taxon>Rickettsieae</taxon>
        <taxon>Rickettsia</taxon>
        <taxon>spotted fever group</taxon>
    </lineage>
</organism>
<dbReference type="HOGENOM" id="CLU_3375656_0_0_5"/>
<dbReference type="KEGG" id="rmc:RMONA_00135"/>
<dbReference type="AlphaFoldDB" id="A0A0B7J0F3"/>
<reference evidence="1 2" key="1">
    <citation type="submission" date="2015-01" db="EMBL/GenBank/DDBJ databases">
        <title>Draft genome sequence of Rickettsia monacensis strain IrR/Munich.</title>
        <authorList>
            <person name="Felsheim R.F."/>
            <person name="Johnson S.L."/>
            <person name="Kurtti T.J."/>
            <person name="Munderloh U.G."/>
        </authorList>
    </citation>
    <scope>NUCLEOTIDE SEQUENCE [LARGE SCALE GENOMIC DNA]</scope>
    <source>
        <strain evidence="1 2">IrR/Munich</strain>
    </source>
</reference>
<evidence type="ECO:0000313" key="1">
    <source>
        <dbReference type="EMBL" id="CEO16455.1"/>
    </source>
</evidence>
<gene>
    <name evidence="1" type="ORF">RMONA_00135</name>
</gene>
<dbReference type="EMBL" id="LN794217">
    <property type="protein sequence ID" value="CEO16455.1"/>
    <property type="molecule type" value="Genomic_DNA"/>
</dbReference>
<accession>A0A0B7J0F3</accession>
<proteinExistence type="predicted"/>
<evidence type="ECO:0000313" key="2">
    <source>
        <dbReference type="Proteomes" id="UP000018149"/>
    </source>
</evidence>
<dbReference type="STRING" id="109232.RMONA_00135"/>
<keyword evidence="2" id="KW-1185">Reference proteome</keyword>
<dbReference type="Proteomes" id="UP000018149">
    <property type="component" value="Chromosome I"/>
</dbReference>
<sequence>MLRGVKELANKIFEQQVRIGKPEIIDGFAVKVKN</sequence>